<dbReference type="Pfam" id="PF09314">
    <property type="entry name" value="DUF1972"/>
    <property type="match status" value="1"/>
</dbReference>
<sequence length="355" mass="39245">MAIVGTLGVPAAYSGFETLVEHLVRYNEGLSCPVELVVYCSARHFKERPASYRGAELRYLELDANNASSILYDAVSMASALKHGVDAILLLGVSGAIALPFVRLFSRAKIVTNIDGIEWRRDKWQGLAKIVLRLSERLAVRWSHHVVADNSAIVDYVRETYSVDSALITYGGDHALSVNGAPHAGLPSRYALALCRIEPENNVHTILEAFSHNPALPLVFIGNWARSEYGRDLKARYEGGNSLHLLDPIYDVARLRTIREGATLYVHGHSAGGTNPSLVEMMHFGKPIAAFDCVFNRRTTHDQALYFRDGADLKNLTAQAAADSRFGSGAIMKRIASDHYTWEIVGRSYFDLLRT</sequence>
<protein>
    <submittedName>
        <fullName evidence="3">Glycosyltransferase involved in cell wall biosynthesis</fullName>
    </submittedName>
</protein>
<keyword evidence="3" id="KW-0808">Transferase</keyword>
<dbReference type="Pfam" id="PF00534">
    <property type="entry name" value="Glycos_transf_1"/>
    <property type="match status" value="1"/>
</dbReference>
<gene>
    <name evidence="3" type="ORF">HNQ67_002175</name>
</gene>
<dbReference type="EMBL" id="JACHFZ010000004">
    <property type="protein sequence ID" value="MBB5292651.1"/>
    <property type="molecule type" value="Genomic_DNA"/>
</dbReference>
<keyword evidence="4" id="KW-1185">Reference proteome</keyword>
<evidence type="ECO:0000313" key="3">
    <source>
        <dbReference type="EMBL" id="MBB5292651.1"/>
    </source>
</evidence>
<reference evidence="3 4" key="1">
    <citation type="submission" date="2020-08" db="EMBL/GenBank/DDBJ databases">
        <title>Genomic Encyclopedia of Type Strains, Phase IV (KMG-IV): sequencing the most valuable type-strain genomes for metagenomic binning, comparative biology and taxonomic classification.</title>
        <authorList>
            <person name="Goeker M."/>
        </authorList>
    </citation>
    <scope>NUCLEOTIDE SEQUENCE [LARGE SCALE GENOMIC DNA]</scope>
    <source>
        <strain evidence="3 4">DSM 25335</strain>
    </source>
</reference>
<proteinExistence type="predicted"/>
<dbReference type="AlphaFoldDB" id="A0A7W8MI57"/>
<dbReference type="InterPro" id="IPR015393">
    <property type="entry name" value="DUF1972"/>
</dbReference>
<comment type="caution">
    <text evidence="3">The sequence shown here is derived from an EMBL/GenBank/DDBJ whole genome shotgun (WGS) entry which is preliminary data.</text>
</comment>
<evidence type="ECO:0000259" key="2">
    <source>
        <dbReference type="Pfam" id="PF09314"/>
    </source>
</evidence>
<dbReference type="SUPFAM" id="SSF53756">
    <property type="entry name" value="UDP-Glycosyltransferase/glycogen phosphorylase"/>
    <property type="match status" value="1"/>
</dbReference>
<organism evidence="3 4">
    <name type="scientific">Brevundimonas basaltis</name>
    <dbReference type="NCBI Taxonomy" id="472166"/>
    <lineage>
        <taxon>Bacteria</taxon>
        <taxon>Pseudomonadati</taxon>
        <taxon>Pseudomonadota</taxon>
        <taxon>Alphaproteobacteria</taxon>
        <taxon>Caulobacterales</taxon>
        <taxon>Caulobacteraceae</taxon>
        <taxon>Brevundimonas</taxon>
    </lineage>
</organism>
<dbReference type="Proteomes" id="UP000566663">
    <property type="component" value="Unassembled WGS sequence"/>
</dbReference>
<dbReference type="RefSeq" id="WP_343054896.1">
    <property type="nucleotide sequence ID" value="NZ_BAAAFF010000001.1"/>
</dbReference>
<dbReference type="InterPro" id="IPR001296">
    <property type="entry name" value="Glyco_trans_1"/>
</dbReference>
<dbReference type="GO" id="GO:0016757">
    <property type="term" value="F:glycosyltransferase activity"/>
    <property type="evidence" value="ECO:0007669"/>
    <property type="project" value="InterPro"/>
</dbReference>
<dbReference type="Gene3D" id="3.40.50.2000">
    <property type="entry name" value="Glycogen Phosphorylase B"/>
    <property type="match status" value="1"/>
</dbReference>
<feature type="domain" description="Glycosyl transferase family 1" evidence="1">
    <location>
        <begin position="190"/>
        <end position="298"/>
    </location>
</feature>
<evidence type="ECO:0000313" key="4">
    <source>
        <dbReference type="Proteomes" id="UP000566663"/>
    </source>
</evidence>
<accession>A0A7W8MI57</accession>
<evidence type="ECO:0000259" key="1">
    <source>
        <dbReference type="Pfam" id="PF00534"/>
    </source>
</evidence>
<feature type="domain" description="DUF1972" evidence="2">
    <location>
        <begin position="3"/>
        <end position="173"/>
    </location>
</feature>
<name>A0A7W8MI57_9CAUL</name>